<accession>A0A160NUZ3</accession>
<dbReference type="KEGG" id="slau:SLA_0721"/>
<dbReference type="InterPro" id="IPR055568">
    <property type="entry name" value="DUF7144"/>
</dbReference>
<keyword evidence="1" id="KW-0812">Transmembrane</keyword>
<keyword evidence="1" id="KW-1133">Transmembrane helix</keyword>
<protein>
    <submittedName>
        <fullName evidence="3">Integral membrane protein</fullName>
    </submittedName>
</protein>
<gene>
    <name evidence="3" type="ORF">SLA_0721</name>
</gene>
<dbReference type="AlphaFoldDB" id="A0A160NUZ3"/>
<dbReference type="EMBL" id="AP017424">
    <property type="protein sequence ID" value="BAU81675.1"/>
    <property type="molecule type" value="Genomic_DNA"/>
</dbReference>
<keyword evidence="4" id="KW-1185">Reference proteome</keyword>
<evidence type="ECO:0000313" key="4">
    <source>
        <dbReference type="Proteomes" id="UP000217676"/>
    </source>
</evidence>
<feature type="transmembrane region" description="Helical" evidence="1">
    <location>
        <begin position="101"/>
        <end position="120"/>
    </location>
</feature>
<proteinExistence type="predicted"/>
<dbReference type="Proteomes" id="UP000217676">
    <property type="component" value="Chromosome"/>
</dbReference>
<feature type="transmembrane region" description="Helical" evidence="1">
    <location>
        <begin position="7"/>
        <end position="30"/>
    </location>
</feature>
<dbReference type="Pfam" id="PF23636">
    <property type="entry name" value="DUF7144"/>
    <property type="match status" value="1"/>
</dbReference>
<reference evidence="3 4" key="1">
    <citation type="journal article" date="2016" name="Genome Announc.">
        <title>Complete Genome Sequence of Thiostrepton-Producing Streptomyces laurentii ATCC 31255.</title>
        <authorList>
            <person name="Doi K."/>
            <person name="Fujino Y."/>
            <person name="Nagayoshi Y."/>
            <person name="Ohshima T."/>
            <person name="Ogata S."/>
        </authorList>
    </citation>
    <scope>NUCLEOTIDE SEQUENCE [LARGE SCALE GENOMIC DNA]</scope>
    <source>
        <strain evidence="3 4">ATCC 31255</strain>
    </source>
</reference>
<feature type="domain" description="DUF7144" evidence="2">
    <location>
        <begin position="8"/>
        <end position="118"/>
    </location>
</feature>
<feature type="transmembrane region" description="Helical" evidence="1">
    <location>
        <begin position="78"/>
        <end position="95"/>
    </location>
</feature>
<evidence type="ECO:0000313" key="3">
    <source>
        <dbReference type="EMBL" id="BAU81675.1"/>
    </source>
</evidence>
<organism evidence="3 4">
    <name type="scientific">Streptomyces laurentii</name>
    <dbReference type="NCBI Taxonomy" id="39478"/>
    <lineage>
        <taxon>Bacteria</taxon>
        <taxon>Bacillati</taxon>
        <taxon>Actinomycetota</taxon>
        <taxon>Actinomycetes</taxon>
        <taxon>Kitasatosporales</taxon>
        <taxon>Streptomycetaceae</taxon>
        <taxon>Streptomyces</taxon>
    </lineage>
</organism>
<sequence length="121" mass="12923">MEHPSKPAVFAGVALFISGVLSFLLGVAGIAQDRLFVVSGDYAYRFDITAWGWLHLVIGVALMVVGVGALAAKGWARGAGIGLAAISLVTQFMFIPYYPAWAISVMVLDLVIIWSLARLVE</sequence>
<keyword evidence="1" id="KW-0472">Membrane</keyword>
<evidence type="ECO:0000259" key="2">
    <source>
        <dbReference type="Pfam" id="PF23636"/>
    </source>
</evidence>
<feature type="transmembrane region" description="Helical" evidence="1">
    <location>
        <begin position="50"/>
        <end position="71"/>
    </location>
</feature>
<evidence type="ECO:0000256" key="1">
    <source>
        <dbReference type="SAM" id="Phobius"/>
    </source>
</evidence>
<name>A0A160NUZ3_STRLU</name>